<evidence type="ECO:0000256" key="3">
    <source>
        <dbReference type="ARBA" id="ARBA00022692"/>
    </source>
</evidence>
<evidence type="ECO:0000313" key="11">
    <source>
        <dbReference type="EMBL" id="KAG6475663.1"/>
    </source>
</evidence>
<dbReference type="InterPro" id="IPR057080">
    <property type="entry name" value="PH_SMPa"/>
</dbReference>
<keyword evidence="6" id="KW-0445">Lipid transport</keyword>
<evidence type="ECO:0000259" key="10">
    <source>
        <dbReference type="PROSITE" id="PS51847"/>
    </source>
</evidence>
<feature type="region of interest" description="Disordered" evidence="9">
    <location>
        <begin position="771"/>
        <end position="798"/>
    </location>
</feature>
<dbReference type="OrthoDB" id="26740at2759"/>
<comment type="subcellular location">
    <subcellularLocation>
        <location evidence="1">Endoplasmic reticulum membrane</location>
    </subcellularLocation>
</comment>
<protein>
    <recommendedName>
        <fullName evidence="10">SMP-LTD domain-containing protein</fullName>
    </recommendedName>
</protein>
<feature type="region of interest" description="Disordered" evidence="9">
    <location>
        <begin position="669"/>
        <end position="690"/>
    </location>
</feature>
<evidence type="ECO:0000256" key="1">
    <source>
        <dbReference type="ARBA" id="ARBA00004586"/>
    </source>
</evidence>
<feature type="region of interest" description="Disordered" evidence="9">
    <location>
        <begin position="710"/>
        <end position="752"/>
    </location>
</feature>
<dbReference type="Proteomes" id="UP000734854">
    <property type="component" value="Unassembled WGS sequence"/>
</dbReference>
<keyword evidence="7" id="KW-0446">Lipid-binding</keyword>
<feature type="compositionally biased region" description="Low complexity" evidence="9">
    <location>
        <begin position="289"/>
        <end position="299"/>
    </location>
</feature>
<evidence type="ECO:0000256" key="9">
    <source>
        <dbReference type="SAM" id="MobiDB-lite"/>
    </source>
</evidence>
<evidence type="ECO:0000256" key="6">
    <source>
        <dbReference type="ARBA" id="ARBA00023055"/>
    </source>
</evidence>
<dbReference type="CDD" id="cd21675">
    <property type="entry name" value="SMP_TEX2"/>
    <property type="match status" value="1"/>
</dbReference>
<keyword evidence="4" id="KW-0256">Endoplasmic reticulum</keyword>
<evidence type="ECO:0000256" key="5">
    <source>
        <dbReference type="ARBA" id="ARBA00022989"/>
    </source>
</evidence>
<reference evidence="11 12" key="1">
    <citation type="submission" date="2020-08" db="EMBL/GenBank/DDBJ databases">
        <title>Plant Genome Project.</title>
        <authorList>
            <person name="Zhang R.-G."/>
        </authorList>
    </citation>
    <scope>NUCLEOTIDE SEQUENCE [LARGE SCALE GENOMIC DNA]</scope>
    <source>
        <tissue evidence="11">Rhizome</tissue>
    </source>
</reference>
<dbReference type="AlphaFoldDB" id="A0A8J5EZT0"/>
<dbReference type="InterPro" id="IPR031468">
    <property type="entry name" value="SMP_LBD"/>
</dbReference>
<accession>A0A8J5EZT0</accession>
<feature type="compositionally biased region" description="Polar residues" evidence="9">
    <location>
        <begin position="300"/>
        <end position="314"/>
    </location>
</feature>
<evidence type="ECO:0000313" key="12">
    <source>
        <dbReference type="Proteomes" id="UP000734854"/>
    </source>
</evidence>
<dbReference type="EMBL" id="JACMSC010000018">
    <property type="protein sequence ID" value="KAG6475663.1"/>
    <property type="molecule type" value="Genomic_DNA"/>
</dbReference>
<evidence type="ECO:0000256" key="7">
    <source>
        <dbReference type="ARBA" id="ARBA00023121"/>
    </source>
</evidence>
<proteinExistence type="predicted"/>
<dbReference type="GO" id="GO:0005789">
    <property type="term" value="C:endoplasmic reticulum membrane"/>
    <property type="evidence" value="ECO:0007669"/>
    <property type="project" value="UniProtKB-SubCell"/>
</dbReference>
<dbReference type="GO" id="GO:0006869">
    <property type="term" value="P:lipid transport"/>
    <property type="evidence" value="ECO:0007669"/>
    <property type="project" value="UniProtKB-KW"/>
</dbReference>
<dbReference type="Pfam" id="PF23065">
    <property type="entry name" value="PH_SMPa"/>
    <property type="match status" value="1"/>
</dbReference>
<sequence length="798" mass="89274">MLIAILFGFFAGVVALVAAEGVAFLWLLRRLIRKRPAADVSRTQAKVRDLGEDRPLTYPDEKKGSVWLLDPDKVPKINIDESSTKVPKEKKNKSTLEVVPVRKYGKIKDHLLILSDSDGSRAIIKLLGCTVVAVSASNLSSRKWAKRYPIKVESKDSVVYKGSKTCYLYFDTSWEKESWCRALRLASSPDEGKRNWYTKISEDFQDYVSSLNNEYPSFLKPSVVFSETTDKSNKIDGSSRVRLFWKKLAKKTSKNGIEGRMSSVSSLNYGEKKTFEKSHSTADISISSSADRSLGSSSSNNIGQHIPPTSSYLGSKSLRPGNLNTTVDEKIVNDEGTLCCNLLFSRLFFDAKRSININSIIKARIQKSLSNMRRPSYIGEIICTGLDIGNLPPYIHRMRVFPMDLNEVWSMEVDIEYSGGILLDIETRLEVCEPELQKNIIEPSLEPNSAGEVNSDLLDGIEYYGNQLKYNLATVMDNRNEAEKADSLRNTKSAGWTASYVSRWKTILHSVADQVSQVPLSLAIRVVSLRGTLRLQIKPPPSDQLWFGFTNMPELDWNLDSSIGDRKLSHSHIGLLIGNRIKAAIRDSLVLPNCESICIPWMIAEKDDWVPSKVAPFLWTNNENADNTELESSVPRATEDKLKVDSGINIKDGSDDRIEKVKYVMHVEQSSQATTPASSSTTIGGQTGSATSIQSSYDAMNADLKAPLLTGEPEKTSIQRNTDNPTVSMSRSLVSRNDHLSAEDDDKPKKISRRARMMDFGKKVGDKLEEKRRHIEEKGRHIVEKMRENARTGSYDSS</sequence>
<name>A0A8J5EZT0_ZINOF</name>
<keyword evidence="2" id="KW-0813">Transport</keyword>
<evidence type="ECO:0000256" key="4">
    <source>
        <dbReference type="ARBA" id="ARBA00022824"/>
    </source>
</evidence>
<gene>
    <name evidence="11" type="ORF">ZIOFF_064892</name>
</gene>
<dbReference type="PANTHER" id="PTHR13466:SF0">
    <property type="entry name" value="SMP-LTD DOMAIN-CONTAINING PROTEIN"/>
    <property type="match status" value="1"/>
</dbReference>
<dbReference type="PROSITE" id="PS51847">
    <property type="entry name" value="SMP"/>
    <property type="match status" value="1"/>
</dbReference>
<keyword evidence="8" id="KW-0472">Membrane</keyword>
<comment type="caution">
    <text evidence="11">The sequence shown here is derived from an EMBL/GenBank/DDBJ whole genome shotgun (WGS) entry which is preliminary data.</text>
</comment>
<feature type="domain" description="SMP-LTD" evidence="10">
    <location>
        <begin position="338"/>
        <end position="600"/>
    </location>
</feature>
<evidence type="ECO:0000256" key="2">
    <source>
        <dbReference type="ARBA" id="ARBA00022448"/>
    </source>
</evidence>
<evidence type="ECO:0000256" key="8">
    <source>
        <dbReference type="ARBA" id="ARBA00023136"/>
    </source>
</evidence>
<feature type="compositionally biased region" description="Basic and acidic residues" evidence="9">
    <location>
        <begin position="771"/>
        <end position="790"/>
    </location>
</feature>
<feature type="compositionally biased region" description="Basic and acidic residues" evidence="9">
    <location>
        <begin position="736"/>
        <end position="749"/>
    </location>
</feature>
<keyword evidence="12" id="KW-1185">Reference proteome</keyword>
<keyword evidence="3" id="KW-0812">Transmembrane</keyword>
<feature type="region of interest" description="Disordered" evidence="9">
    <location>
        <begin position="289"/>
        <end position="317"/>
    </location>
</feature>
<keyword evidence="5" id="KW-1133">Transmembrane helix</keyword>
<dbReference type="PANTHER" id="PTHR13466">
    <property type="entry name" value="TEX2 PROTEIN-RELATED"/>
    <property type="match status" value="1"/>
</dbReference>
<organism evidence="11 12">
    <name type="scientific">Zingiber officinale</name>
    <name type="common">Ginger</name>
    <name type="synonym">Amomum zingiber</name>
    <dbReference type="NCBI Taxonomy" id="94328"/>
    <lineage>
        <taxon>Eukaryota</taxon>
        <taxon>Viridiplantae</taxon>
        <taxon>Streptophyta</taxon>
        <taxon>Embryophyta</taxon>
        <taxon>Tracheophyta</taxon>
        <taxon>Spermatophyta</taxon>
        <taxon>Magnoliopsida</taxon>
        <taxon>Liliopsida</taxon>
        <taxon>Zingiberales</taxon>
        <taxon>Zingiberaceae</taxon>
        <taxon>Zingiber</taxon>
    </lineage>
</organism>
<feature type="compositionally biased region" description="Polar residues" evidence="9">
    <location>
        <begin position="718"/>
        <end position="735"/>
    </location>
</feature>
<dbReference type="GO" id="GO:0008289">
    <property type="term" value="F:lipid binding"/>
    <property type="evidence" value="ECO:0007669"/>
    <property type="project" value="UniProtKB-KW"/>
</dbReference>